<dbReference type="EMBL" id="LAZR01009958">
    <property type="protein sequence ID" value="KKM69620.1"/>
    <property type="molecule type" value="Genomic_DNA"/>
</dbReference>
<evidence type="ECO:0000313" key="2">
    <source>
        <dbReference type="EMBL" id="KKM69620.1"/>
    </source>
</evidence>
<keyword evidence="1" id="KW-1133">Transmembrane helix</keyword>
<comment type="caution">
    <text evidence="2">The sequence shown here is derived from an EMBL/GenBank/DDBJ whole genome shotgun (WGS) entry which is preliminary data.</text>
</comment>
<name>A0A0F9LYX3_9ZZZZ</name>
<gene>
    <name evidence="2" type="ORF">LCGC14_1448940</name>
</gene>
<protein>
    <submittedName>
        <fullName evidence="2">Uncharacterized protein</fullName>
    </submittedName>
</protein>
<proteinExistence type="predicted"/>
<feature type="transmembrane region" description="Helical" evidence="1">
    <location>
        <begin position="160"/>
        <end position="181"/>
    </location>
</feature>
<keyword evidence="1" id="KW-0812">Transmembrane</keyword>
<accession>A0A0F9LYX3</accession>
<organism evidence="2">
    <name type="scientific">marine sediment metagenome</name>
    <dbReference type="NCBI Taxonomy" id="412755"/>
    <lineage>
        <taxon>unclassified sequences</taxon>
        <taxon>metagenomes</taxon>
        <taxon>ecological metagenomes</taxon>
    </lineage>
</organism>
<dbReference type="AlphaFoldDB" id="A0A0F9LYX3"/>
<sequence length="187" mass="21329">MEDAAHQIGCDFDNVYHAAGIWPDIQAGALRILEASAFSVGVPLEESNVWAYLSSYYKTADKWALIQSRTRNFPFLTNSTIDGYLFDAYVNNGTRKQEAYNDLQYDIQNILCPLLFTIQPMTGIGHSKEWEVHTNYWGSDAWITQTDWEWQYPPGVIPGYSIQILGAFSTLAMMGIIYVIIRKKKIK</sequence>
<evidence type="ECO:0000256" key="1">
    <source>
        <dbReference type="SAM" id="Phobius"/>
    </source>
</evidence>
<reference evidence="2" key="1">
    <citation type="journal article" date="2015" name="Nature">
        <title>Complex archaea that bridge the gap between prokaryotes and eukaryotes.</title>
        <authorList>
            <person name="Spang A."/>
            <person name="Saw J.H."/>
            <person name="Jorgensen S.L."/>
            <person name="Zaremba-Niedzwiedzka K."/>
            <person name="Martijn J."/>
            <person name="Lind A.E."/>
            <person name="van Eijk R."/>
            <person name="Schleper C."/>
            <person name="Guy L."/>
            <person name="Ettema T.J."/>
        </authorList>
    </citation>
    <scope>NUCLEOTIDE SEQUENCE</scope>
</reference>
<keyword evidence="1" id="KW-0472">Membrane</keyword>